<dbReference type="InterPro" id="IPR023772">
    <property type="entry name" value="DNA-bd_HTH_TetR-type_CS"/>
</dbReference>
<dbReference type="InterPro" id="IPR009057">
    <property type="entry name" value="Homeodomain-like_sf"/>
</dbReference>
<protein>
    <submittedName>
        <fullName evidence="6">TetR/AcrR family transcriptional regulator</fullName>
    </submittedName>
</protein>
<dbReference type="Pfam" id="PF16925">
    <property type="entry name" value="TetR_C_13"/>
    <property type="match status" value="1"/>
</dbReference>
<dbReference type="SUPFAM" id="SSF48498">
    <property type="entry name" value="Tetracyclin repressor-like, C-terminal domain"/>
    <property type="match status" value="1"/>
</dbReference>
<proteinExistence type="predicted"/>
<evidence type="ECO:0000256" key="1">
    <source>
        <dbReference type="ARBA" id="ARBA00023015"/>
    </source>
</evidence>
<dbReference type="Proteomes" id="UP000318833">
    <property type="component" value="Unassembled WGS sequence"/>
</dbReference>
<dbReference type="OrthoDB" id="9798857at2"/>
<dbReference type="Gene3D" id="1.10.357.10">
    <property type="entry name" value="Tetracycline Repressor, domain 2"/>
    <property type="match status" value="1"/>
</dbReference>
<comment type="caution">
    <text evidence="6">The sequence shown here is derived from an EMBL/GenBank/DDBJ whole genome shotgun (WGS) entry which is preliminary data.</text>
</comment>
<name>A0A554VDS7_9FLAO</name>
<evidence type="ECO:0000313" key="7">
    <source>
        <dbReference type="Proteomes" id="UP000318833"/>
    </source>
</evidence>
<evidence type="ECO:0000256" key="4">
    <source>
        <dbReference type="PROSITE-ProRule" id="PRU00335"/>
    </source>
</evidence>
<dbReference type="PROSITE" id="PS50977">
    <property type="entry name" value="HTH_TETR_2"/>
    <property type="match status" value="1"/>
</dbReference>
<dbReference type="EMBL" id="VLNR01000067">
    <property type="protein sequence ID" value="TSE05047.1"/>
    <property type="molecule type" value="Genomic_DNA"/>
</dbReference>
<dbReference type="SUPFAM" id="SSF46689">
    <property type="entry name" value="Homeodomain-like"/>
    <property type="match status" value="1"/>
</dbReference>
<dbReference type="PRINTS" id="PR00455">
    <property type="entry name" value="HTHTETR"/>
</dbReference>
<dbReference type="PROSITE" id="PS01081">
    <property type="entry name" value="HTH_TETR_1"/>
    <property type="match status" value="1"/>
</dbReference>
<keyword evidence="2 4" id="KW-0238">DNA-binding</keyword>
<accession>A0A554VDS7</accession>
<sequence length="201" mass="22948">MLNGKFLKKGEYTRHTILEKAFEISYKKGYQSTSVDDIIALTSVSKGSFFYHFKNKDEMGLAMINEIMYPGMYKALVIPLNENKPATQSIYDMIKSILIEDPAFDPRYGCPAVNIIEEMAPLNTSFNKALSRLIDEMQNTLEEVLTRGKKAGQICKELNVKESSVFIITSYMGIRNLGKLYGVDCYQVYLKELKRYLSSIE</sequence>
<feature type="DNA-binding region" description="H-T-H motif" evidence="4">
    <location>
        <begin position="34"/>
        <end position="53"/>
    </location>
</feature>
<dbReference type="InterPro" id="IPR036271">
    <property type="entry name" value="Tet_transcr_reg_TetR-rel_C_sf"/>
</dbReference>
<dbReference type="Pfam" id="PF00440">
    <property type="entry name" value="TetR_N"/>
    <property type="match status" value="1"/>
</dbReference>
<gene>
    <name evidence="6" type="ORF">FOF46_24225</name>
</gene>
<reference evidence="6 7" key="1">
    <citation type="submission" date="2019-07" db="EMBL/GenBank/DDBJ databases">
        <title>The draft genome sequence of Aquimarina algiphila M91.</title>
        <authorList>
            <person name="Meng X."/>
        </authorList>
    </citation>
    <scope>NUCLEOTIDE SEQUENCE [LARGE SCALE GENOMIC DNA]</scope>
    <source>
        <strain evidence="6 7">M91</strain>
    </source>
</reference>
<evidence type="ECO:0000259" key="5">
    <source>
        <dbReference type="PROSITE" id="PS50977"/>
    </source>
</evidence>
<organism evidence="6 7">
    <name type="scientific">Aquimarina algiphila</name>
    <dbReference type="NCBI Taxonomy" id="2047982"/>
    <lineage>
        <taxon>Bacteria</taxon>
        <taxon>Pseudomonadati</taxon>
        <taxon>Bacteroidota</taxon>
        <taxon>Flavobacteriia</taxon>
        <taxon>Flavobacteriales</taxon>
        <taxon>Flavobacteriaceae</taxon>
        <taxon>Aquimarina</taxon>
    </lineage>
</organism>
<dbReference type="InterPro" id="IPR011075">
    <property type="entry name" value="TetR_C"/>
</dbReference>
<evidence type="ECO:0000313" key="6">
    <source>
        <dbReference type="EMBL" id="TSE05047.1"/>
    </source>
</evidence>
<keyword evidence="7" id="KW-1185">Reference proteome</keyword>
<dbReference type="PANTHER" id="PTHR47506">
    <property type="entry name" value="TRANSCRIPTIONAL REGULATORY PROTEIN"/>
    <property type="match status" value="1"/>
</dbReference>
<keyword evidence="1" id="KW-0805">Transcription regulation</keyword>
<dbReference type="GO" id="GO:0003677">
    <property type="term" value="F:DNA binding"/>
    <property type="evidence" value="ECO:0007669"/>
    <property type="project" value="UniProtKB-UniRule"/>
</dbReference>
<evidence type="ECO:0000256" key="2">
    <source>
        <dbReference type="ARBA" id="ARBA00023125"/>
    </source>
</evidence>
<dbReference type="InterPro" id="IPR001647">
    <property type="entry name" value="HTH_TetR"/>
</dbReference>
<dbReference type="AlphaFoldDB" id="A0A554VDS7"/>
<feature type="domain" description="HTH tetR-type" evidence="5">
    <location>
        <begin position="11"/>
        <end position="71"/>
    </location>
</feature>
<dbReference type="PANTHER" id="PTHR47506:SF7">
    <property type="entry name" value="TRANSCRIPTIONAL REGULATORY PROTEIN"/>
    <property type="match status" value="1"/>
</dbReference>
<keyword evidence="3" id="KW-0804">Transcription</keyword>
<evidence type="ECO:0000256" key="3">
    <source>
        <dbReference type="ARBA" id="ARBA00023163"/>
    </source>
</evidence>